<evidence type="ECO:0000313" key="2">
    <source>
        <dbReference type="Proteomes" id="UP001596380"/>
    </source>
</evidence>
<reference evidence="2" key="1">
    <citation type="journal article" date="2019" name="Int. J. Syst. Evol. Microbiol.">
        <title>The Global Catalogue of Microorganisms (GCM) 10K type strain sequencing project: providing services to taxonomists for standard genome sequencing and annotation.</title>
        <authorList>
            <consortium name="The Broad Institute Genomics Platform"/>
            <consortium name="The Broad Institute Genome Sequencing Center for Infectious Disease"/>
            <person name="Wu L."/>
            <person name="Ma J."/>
        </authorList>
    </citation>
    <scope>NUCLEOTIDE SEQUENCE [LARGE SCALE GENOMIC DNA]</scope>
    <source>
        <strain evidence="2">JCM 3369</strain>
    </source>
</reference>
<accession>A0ABW2CFM8</accession>
<dbReference type="RefSeq" id="WP_160824008.1">
    <property type="nucleotide sequence ID" value="NZ_JBHSXE010000001.1"/>
</dbReference>
<sequence length="97" mass="10452">MAEVWIRIHPKTIVRTDEITTISVRAEQATIALRGVKDPLPLLTPGPGEPQLPRGFEAEVLAAIGGAQANDARVVLLAPQIHPDGSRWVFATEQALP</sequence>
<dbReference type="EMBL" id="JBHSXS010000002">
    <property type="protein sequence ID" value="MFC6879381.1"/>
    <property type="molecule type" value="Genomic_DNA"/>
</dbReference>
<comment type="caution">
    <text evidence="1">The sequence shown here is derived from an EMBL/GenBank/DDBJ whole genome shotgun (WGS) entry which is preliminary data.</text>
</comment>
<organism evidence="1 2">
    <name type="scientific">Actinomadura yumaensis</name>
    <dbReference type="NCBI Taxonomy" id="111807"/>
    <lineage>
        <taxon>Bacteria</taxon>
        <taxon>Bacillati</taxon>
        <taxon>Actinomycetota</taxon>
        <taxon>Actinomycetes</taxon>
        <taxon>Streptosporangiales</taxon>
        <taxon>Thermomonosporaceae</taxon>
        <taxon>Actinomadura</taxon>
    </lineage>
</organism>
<gene>
    <name evidence="1" type="ORF">ACFQKB_06335</name>
</gene>
<protein>
    <submittedName>
        <fullName evidence="1">Uncharacterized protein</fullName>
    </submittedName>
</protein>
<evidence type="ECO:0000313" key="1">
    <source>
        <dbReference type="EMBL" id="MFC6879381.1"/>
    </source>
</evidence>
<keyword evidence="2" id="KW-1185">Reference proteome</keyword>
<dbReference type="Proteomes" id="UP001596380">
    <property type="component" value="Unassembled WGS sequence"/>
</dbReference>
<name>A0ABW2CFM8_9ACTN</name>
<proteinExistence type="predicted"/>